<evidence type="ECO:0000256" key="5">
    <source>
        <dbReference type="ARBA" id="ARBA00022723"/>
    </source>
</evidence>
<dbReference type="InterPro" id="IPR002792">
    <property type="entry name" value="TRAM_dom"/>
</dbReference>
<accession>A0A9D1AQI8</accession>
<keyword evidence="5 8" id="KW-0479">Metal-binding</keyword>
<reference evidence="12" key="1">
    <citation type="submission" date="2020-10" db="EMBL/GenBank/DDBJ databases">
        <authorList>
            <person name="Gilroy R."/>
        </authorList>
    </citation>
    <scope>NUCLEOTIDE SEQUENCE</scope>
    <source>
        <strain evidence="12">ChiBcec15-4380</strain>
    </source>
</reference>
<dbReference type="FunFam" id="3.80.30.20:FF:000001">
    <property type="entry name" value="tRNA-2-methylthio-N(6)-dimethylallyladenosine synthase 2"/>
    <property type="match status" value="1"/>
</dbReference>
<dbReference type="NCBIfam" id="TIGR00089">
    <property type="entry name" value="MiaB/RimO family radical SAM methylthiotransferase"/>
    <property type="match status" value="1"/>
</dbReference>
<dbReference type="HAMAP" id="MF_01865">
    <property type="entry name" value="MTTase_RimO"/>
    <property type="match status" value="1"/>
</dbReference>
<dbReference type="SFLD" id="SFLDS00029">
    <property type="entry name" value="Radical_SAM"/>
    <property type="match status" value="1"/>
</dbReference>
<dbReference type="Pfam" id="PF18693">
    <property type="entry name" value="TRAM_2"/>
    <property type="match status" value="1"/>
</dbReference>
<evidence type="ECO:0000256" key="2">
    <source>
        <dbReference type="ARBA" id="ARBA00022490"/>
    </source>
</evidence>
<evidence type="ECO:0000256" key="1">
    <source>
        <dbReference type="ARBA" id="ARBA00022485"/>
    </source>
</evidence>
<dbReference type="SUPFAM" id="SSF102114">
    <property type="entry name" value="Radical SAM enzymes"/>
    <property type="match status" value="1"/>
</dbReference>
<dbReference type="Proteomes" id="UP000824239">
    <property type="component" value="Unassembled WGS sequence"/>
</dbReference>
<gene>
    <name evidence="8 12" type="primary">rimO</name>
    <name evidence="12" type="ORF">IAA53_00425</name>
</gene>
<feature type="binding site" evidence="8">
    <location>
        <position position="162"/>
    </location>
    <ligand>
        <name>[4Fe-4S] cluster</name>
        <dbReference type="ChEBI" id="CHEBI:49883"/>
        <label>2</label>
        <note>4Fe-4S-S-AdoMet</note>
    </ligand>
</feature>
<dbReference type="PANTHER" id="PTHR43837:SF1">
    <property type="entry name" value="RIBOSOMAL PROTEIN US12 METHYLTHIOTRANSFERASE RIMO"/>
    <property type="match status" value="1"/>
</dbReference>
<protein>
    <recommendedName>
        <fullName evidence="8">Ribosomal protein uS12 methylthiotransferase RimO</fullName>
        <shortName evidence="8">uS12 MTTase</shortName>
        <shortName evidence="8">uS12 methylthiotransferase</shortName>
        <ecNumber evidence="8">2.8.4.4</ecNumber>
    </recommendedName>
    <alternativeName>
        <fullName evidence="8">Ribosomal protein uS12 (aspartate-C(3))-methylthiotransferase</fullName>
    </alternativeName>
    <alternativeName>
        <fullName evidence="8">Ribosome maturation factor RimO</fullName>
    </alternativeName>
</protein>
<comment type="caution">
    <text evidence="12">The sequence shown here is derived from an EMBL/GenBank/DDBJ whole genome shotgun (WGS) entry which is preliminary data.</text>
</comment>
<dbReference type="GO" id="GO:0005829">
    <property type="term" value="C:cytosol"/>
    <property type="evidence" value="ECO:0007669"/>
    <property type="project" value="TreeGrafter"/>
</dbReference>
<dbReference type="InterPro" id="IPR006638">
    <property type="entry name" value="Elp3/MiaA/NifB-like_rSAM"/>
</dbReference>
<dbReference type="PROSITE" id="PS51918">
    <property type="entry name" value="RADICAL_SAM"/>
    <property type="match status" value="1"/>
</dbReference>
<feature type="binding site" evidence="8">
    <location>
        <position position="159"/>
    </location>
    <ligand>
        <name>[4Fe-4S] cluster</name>
        <dbReference type="ChEBI" id="CHEBI:49883"/>
        <label>2</label>
        <note>4Fe-4S-S-AdoMet</note>
    </ligand>
</feature>
<keyword evidence="3 8" id="KW-0808">Transferase</keyword>
<dbReference type="InterPro" id="IPR005840">
    <property type="entry name" value="Ribosomal_uS12_MeSTrfase_RimO"/>
</dbReference>
<sequence length="445" mass="49575">MREKIGMVSLGCAKNQVNAEQMLYLLQEAGFEISGDPAGCDLAIVNTCGFIESAKAEAIDHILALAQLKAEGRLGKILVTGCLSQRYQGEILTELPEVDGILGTGSYNEIVSAVEKTLAGNTVQSFGDIDAPLDETPRVLTSPDYYAYLKIAEGCDNHCAYCVIPSLRGRYRSRELDDVLYEARQLAADGVKELIVVAQDISRYGLDLPGHDHLLPQLLRGLCAIEGVHWVRLHYLYPDQITEEMIDVIASEPKIVKYLDIPIQHVNDTILKKMNRRGDKAFLTEMFRKLRARIPGLVIRTSLIAGLPGEGEAEFEELCQWLREMKLERVGAFAFSPEEGTPAAMMEYPPAEVAQARAEKIAEIQSRIMDEYYEGLMGQTLEVLCEGYDDEEEAYYGRTYADSPDIDGKVWFAAERTVRPGEFVRVTVTDVYDGELIGELEEEEA</sequence>
<dbReference type="Pfam" id="PF04055">
    <property type="entry name" value="Radical_SAM"/>
    <property type="match status" value="1"/>
</dbReference>
<dbReference type="GO" id="GO:0103039">
    <property type="term" value="F:protein methylthiotransferase activity"/>
    <property type="evidence" value="ECO:0007669"/>
    <property type="project" value="UniProtKB-EC"/>
</dbReference>
<keyword evidence="7 8" id="KW-0411">Iron-sulfur</keyword>
<dbReference type="SMART" id="SM00729">
    <property type="entry name" value="Elp3"/>
    <property type="match status" value="1"/>
</dbReference>
<keyword evidence="4 8" id="KW-0949">S-adenosyl-L-methionine</keyword>
<dbReference type="Pfam" id="PF00919">
    <property type="entry name" value="UPF0004"/>
    <property type="match status" value="1"/>
</dbReference>
<dbReference type="Gene3D" id="3.80.30.20">
    <property type="entry name" value="tm_1862 like domain"/>
    <property type="match status" value="1"/>
</dbReference>
<comment type="catalytic activity">
    <reaction evidence="8">
        <text>L-aspartate(89)-[ribosomal protein uS12]-hydrogen + (sulfur carrier)-SH + AH2 + 2 S-adenosyl-L-methionine = 3-methylsulfanyl-L-aspartate(89)-[ribosomal protein uS12]-hydrogen + (sulfur carrier)-H + 5'-deoxyadenosine + L-methionine + A + S-adenosyl-L-homocysteine + 2 H(+)</text>
        <dbReference type="Rhea" id="RHEA:37087"/>
        <dbReference type="Rhea" id="RHEA-COMP:10460"/>
        <dbReference type="Rhea" id="RHEA-COMP:10461"/>
        <dbReference type="Rhea" id="RHEA-COMP:14737"/>
        <dbReference type="Rhea" id="RHEA-COMP:14739"/>
        <dbReference type="ChEBI" id="CHEBI:13193"/>
        <dbReference type="ChEBI" id="CHEBI:15378"/>
        <dbReference type="ChEBI" id="CHEBI:17319"/>
        <dbReference type="ChEBI" id="CHEBI:17499"/>
        <dbReference type="ChEBI" id="CHEBI:29917"/>
        <dbReference type="ChEBI" id="CHEBI:29961"/>
        <dbReference type="ChEBI" id="CHEBI:57844"/>
        <dbReference type="ChEBI" id="CHEBI:57856"/>
        <dbReference type="ChEBI" id="CHEBI:59789"/>
        <dbReference type="ChEBI" id="CHEBI:64428"/>
        <dbReference type="ChEBI" id="CHEBI:73599"/>
        <dbReference type="EC" id="2.8.4.4"/>
    </reaction>
</comment>
<dbReference type="SFLD" id="SFLDG01061">
    <property type="entry name" value="methylthiotransferase"/>
    <property type="match status" value="1"/>
</dbReference>
<feature type="binding site" evidence="8">
    <location>
        <position position="12"/>
    </location>
    <ligand>
        <name>[4Fe-4S] cluster</name>
        <dbReference type="ChEBI" id="CHEBI:49883"/>
        <label>1</label>
    </ligand>
</feature>
<keyword evidence="6 8" id="KW-0408">Iron</keyword>
<dbReference type="Gene3D" id="2.40.50.140">
    <property type="entry name" value="Nucleic acid-binding proteins"/>
    <property type="match status" value="1"/>
</dbReference>
<dbReference type="InterPro" id="IPR038135">
    <property type="entry name" value="Methylthiotransferase_N_sf"/>
</dbReference>
<dbReference type="PANTHER" id="PTHR43837">
    <property type="entry name" value="RIBOSOMAL PROTEIN S12 METHYLTHIOTRANSFERASE RIMO"/>
    <property type="match status" value="1"/>
</dbReference>
<dbReference type="InterPro" id="IPR058240">
    <property type="entry name" value="rSAM_sf"/>
</dbReference>
<name>A0A9D1AQI8_9FIRM</name>
<dbReference type="GO" id="GO:0051539">
    <property type="term" value="F:4 iron, 4 sulfur cluster binding"/>
    <property type="evidence" value="ECO:0007669"/>
    <property type="project" value="UniProtKB-UniRule"/>
</dbReference>
<dbReference type="NCBIfam" id="TIGR01125">
    <property type="entry name" value="30S ribosomal protein S12 methylthiotransferase RimO"/>
    <property type="match status" value="1"/>
</dbReference>
<dbReference type="EMBL" id="DVHE01000003">
    <property type="protein sequence ID" value="HIR49745.1"/>
    <property type="molecule type" value="Genomic_DNA"/>
</dbReference>
<dbReference type="SFLD" id="SFLDF00274">
    <property type="entry name" value="ribosomal_protein_S12_methylth"/>
    <property type="match status" value="1"/>
</dbReference>
<keyword evidence="12" id="KW-0687">Ribonucleoprotein</keyword>
<dbReference type="PROSITE" id="PS50926">
    <property type="entry name" value="TRAM"/>
    <property type="match status" value="1"/>
</dbReference>
<dbReference type="InterPro" id="IPR020612">
    <property type="entry name" value="Methylthiotransferase_CS"/>
</dbReference>
<dbReference type="AlphaFoldDB" id="A0A9D1AQI8"/>
<evidence type="ECO:0000259" key="10">
    <source>
        <dbReference type="PROSITE" id="PS51449"/>
    </source>
</evidence>
<dbReference type="InterPro" id="IPR023404">
    <property type="entry name" value="rSAM_horseshoe"/>
</dbReference>
<keyword evidence="2 8" id="KW-0963">Cytoplasm</keyword>
<evidence type="ECO:0000256" key="7">
    <source>
        <dbReference type="ARBA" id="ARBA00023014"/>
    </source>
</evidence>
<dbReference type="GO" id="GO:0035600">
    <property type="term" value="P:tRNA methylthiolation"/>
    <property type="evidence" value="ECO:0007669"/>
    <property type="project" value="UniProtKB-ARBA"/>
</dbReference>
<reference evidence="12" key="2">
    <citation type="journal article" date="2021" name="PeerJ">
        <title>Extensive microbial diversity within the chicken gut microbiome revealed by metagenomics and culture.</title>
        <authorList>
            <person name="Gilroy R."/>
            <person name="Ravi A."/>
            <person name="Getino M."/>
            <person name="Pursley I."/>
            <person name="Horton D.L."/>
            <person name="Alikhan N.F."/>
            <person name="Baker D."/>
            <person name="Gharbi K."/>
            <person name="Hall N."/>
            <person name="Watson M."/>
            <person name="Adriaenssens E.M."/>
            <person name="Foster-Nyarko E."/>
            <person name="Jarju S."/>
            <person name="Secka A."/>
            <person name="Antonio M."/>
            <person name="Oren A."/>
            <person name="Chaudhuri R.R."/>
            <person name="La Ragione R."/>
            <person name="Hildebrand F."/>
            <person name="Pallen M.J."/>
        </authorList>
    </citation>
    <scope>NUCLEOTIDE SEQUENCE</scope>
    <source>
        <strain evidence="12">ChiBcec15-4380</strain>
    </source>
</reference>
<evidence type="ECO:0000313" key="13">
    <source>
        <dbReference type="Proteomes" id="UP000824239"/>
    </source>
</evidence>
<comment type="function">
    <text evidence="8">Catalyzes the methylthiolation of an aspartic acid residue of ribosomal protein uS12.</text>
</comment>
<dbReference type="EC" id="2.8.4.4" evidence="8"/>
<comment type="similarity">
    <text evidence="8">Belongs to the methylthiotransferase family. RimO subfamily.</text>
</comment>
<dbReference type="PROSITE" id="PS51449">
    <property type="entry name" value="MTTASE_N"/>
    <property type="match status" value="1"/>
</dbReference>
<evidence type="ECO:0000256" key="4">
    <source>
        <dbReference type="ARBA" id="ARBA00022691"/>
    </source>
</evidence>
<dbReference type="GO" id="GO:0035599">
    <property type="term" value="F:aspartic acid methylthiotransferase activity"/>
    <property type="evidence" value="ECO:0007669"/>
    <property type="project" value="TreeGrafter"/>
</dbReference>
<evidence type="ECO:0000256" key="3">
    <source>
        <dbReference type="ARBA" id="ARBA00022679"/>
    </source>
</evidence>
<feature type="binding site" evidence="8">
    <location>
        <position position="48"/>
    </location>
    <ligand>
        <name>[4Fe-4S] cluster</name>
        <dbReference type="ChEBI" id="CHEBI:49883"/>
        <label>1</label>
    </ligand>
</feature>
<dbReference type="PROSITE" id="PS01278">
    <property type="entry name" value="MTTASE_RADICAL"/>
    <property type="match status" value="1"/>
</dbReference>
<evidence type="ECO:0000313" key="12">
    <source>
        <dbReference type="EMBL" id="HIR49745.1"/>
    </source>
</evidence>
<evidence type="ECO:0000256" key="6">
    <source>
        <dbReference type="ARBA" id="ARBA00023004"/>
    </source>
</evidence>
<keyword evidence="12" id="KW-0689">Ribosomal protein</keyword>
<proteinExistence type="inferred from homology"/>
<dbReference type="GO" id="GO:0140101">
    <property type="term" value="F:catalytic activity, acting on a tRNA"/>
    <property type="evidence" value="ECO:0007669"/>
    <property type="project" value="UniProtKB-ARBA"/>
</dbReference>
<feature type="binding site" evidence="8">
    <location>
        <position position="155"/>
    </location>
    <ligand>
        <name>[4Fe-4S] cluster</name>
        <dbReference type="ChEBI" id="CHEBI:49883"/>
        <label>2</label>
        <note>4Fe-4S-S-AdoMet</note>
    </ligand>
</feature>
<keyword evidence="1 8" id="KW-0004">4Fe-4S</keyword>
<comment type="cofactor">
    <cofactor evidence="8">
        <name>[4Fe-4S] cluster</name>
        <dbReference type="ChEBI" id="CHEBI:49883"/>
    </cofactor>
    <text evidence="8">Binds 2 [4Fe-4S] clusters. One cluster is coordinated with 3 cysteines and an exchangeable S-adenosyl-L-methionine.</text>
</comment>
<feature type="binding site" evidence="8">
    <location>
        <position position="82"/>
    </location>
    <ligand>
        <name>[4Fe-4S] cluster</name>
        <dbReference type="ChEBI" id="CHEBI:49883"/>
        <label>1</label>
    </ligand>
</feature>
<feature type="domain" description="TRAM" evidence="9">
    <location>
        <begin position="374"/>
        <end position="442"/>
    </location>
</feature>
<evidence type="ECO:0000256" key="8">
    <source>
        <dbReference type="HAMAP-Rule" id="MF_01865"/>
    </source>
</evidence>
<dbReference type="InterPro" id="IPR013848">
    <property type="entry name" value="Methylthiotransferase_N"/>
</dbReference>
<dbReference type="Gene3D" id="3.40.50.12160">
    <property type="entry name" value="Methylthiotransferase, N-terminal domain"/>
    <property type="match status" value="1"/>
</dbReference>
<comment type="subcellular location">
    <subcellularLocation>
        <location evidence="8">Cytoplasm</location>
    </subcellularLocation>
</comment>
<dbReference type="InterPro" id="IPR007197">
    <property type="entry name" value="rSAM"/>
</dbReference>
<dbReference type="InterPro" id="IPR012340">
    <property type="entry name" value="NA-bd_OB-fold"/>
</dbReference>
<dbReference type="GO" id="GO:0046872">
    <property type="term" value="F:metal ion binding"/>
    <property type="evidence" value="ECO:0007669"/>
    <property type="project" value="UniProtKB-KW"/>
</dbReference>
<evidence type="ECO:0000259" key="9">
    <source>
        <dbReference type="PROSITE" id="PS50926"/>
    </source>
</evidence>
<dbReference type="SFLD" id="SFLDG01082">
    <property type="entry name" value="B12-binding_domain_containing"/>
    <property type="match status" value="1"/>
</dbReference>
<evidence type="ECO:0000259" key="11">
    <source>
        <dbReference type="PROSITE" id="PS51918"/>
    </source>
</evidence>
<organism evidence="12 13">
    <name type="scientific">Candidatus Avoscillospira avicola</name>
    <dbReference type="NCBI Taxonomy" id="2840706"/>
    <lineage>
        <taxon>Bacteria</taxon>
        <taxon>Bacillati</taxon>
        <taxon>Bacillota</taxon>
        <taxon>Clostridia</taxon>
        <taxon>Eubacteriales</taxon>
        <taxon>Oscillospiraceae</taxon>
        <taxon>Oscillospiraceae incertae sedis</taxon>
        <taxon>Candidatus Avoscillospira</taxon>
    </lineage>
</organism>
<feature type="domain" description="Radical SAM core" evidence="11">
    <location>
        <begin position="141"/>
        <end position="371"/>
    </location>
</feature>
<dbReference type="CDD" id="cd01335">
    <property type="entry name" value="Radical_SAM"/>
    <property type="match status" value="1"/>
</dbReference>
<feature type="domain" description="MTTase N-terminal" evidence="10">
    <location>
        <begin position="3"/>
        <end position="119"/>
    </location>
</feature>
<dbReference type="GO" id="GO:0005840">
    <property type="term" value="C:ribosome"/>
    <property type="evidence" value="ECO:0007669"/>
    <property type="project" value="UniProtKB-KW"/>
</dbReference>
<dbReference type="InterPro" id="IPR005839">
    <property type="entry name" value="Methylthiotransferase"/>
</dbReference>